<reference evidence="5 6" key="1">
    <citation type="submission" date="2019-01" db="EMBL/GenBank/DDBJ databases">
        <title>Lactibacter flavus gen. nov., sp. nov., a novel bacterium of the family Propionibacteriaceae isolated from raw milk and dairy products.</title>
        <authorList>
            <person name="Huptas C."/>
            <person name="Wenning M."/>
            <person name="Breitenwieser F."/>
            <person name="Doll E."/>
            <person name="Von Neubeck M."/>
            <person name="Busse H.-J."/>
            <person name="Scherer S."/>
        </authorList>
    </citation>
    <scope>NUCLEOTIDE SEQUENCE [LARGE SCALE GENOMIC DNA]</scope>
    <source>
        <strain evidence="5 6">DSM 22130</strain>
    </source>
</reference>
<dbReference type="OrthoDB" id="3172099at2"/>
<keyword evidence="6" id="KW-1185">Reference proteome</keyword>
<accession>A0A4Q9KJD2</accession>
<dbReference type="PANTHER" id="PTHR43537">
    <property type="entry name" value="TRANSCRIPTIONAL REGULATOR, GNTR FAMILY"/>
    <property type="match status" value="1"/>
</dbReference>
<keyword evidence="3" id="KW-0804">Transcription</keyword>
<dbReference type="AlphaFoldDB" id="A0A4Q9KJD2"/>
<gene>
    <name evidence="5" type="ORF">ET996_10100</name>
</gene>
<comment type="caution">
    <text evidence="5">The sequence shown here is derived from an EMBL/GenBank/DDBJ whole genome shotgun (WGS) entry which is preliminary data.</text>
</comment>
<dbReference type="Proteomes" id="UP000291933">
    <property type="component" value="Unassembled WGS sequence"/>
</dbReference>
<evidence type="ECO:0000259" key="4">
    <source>
        <dbReference type="PROSITE" id="PS50949"/>
    </source>
</evidence>
<sequence>MSEWTSDEPRARAHEQVLGFVEEGIATGRLRVGDRLPPEREFAAQLGVSRASVREAVRVLEAMGIVRSSVGQGPDGGTVLTPGSSSALTRLLKLHIGLSNFPMPDAIEARVMLERWSCRLAAQFATPDEIARMHATLDAMARPGVPRDEFNDLDTHFHVQIAQAGHNRLVADMTTAIRDAMRWWIMQSFEEREDWDELAEELHEAHTGILEAIASHRPIRAADRVEAHIRSSYASLLWSRERD</sequence>
<dbReference type="RefSeq" id="WP_131172434.1">
    <property type="nucleotide sequence ID" value="NZ_FXTL01000012.1"/>
</dbReference>
<dbReference type="PANTHER" id="PTHR43537:SF5">
    <property type="entry name" value="UXU OPERON TRANSCRIPTIONAL REGULATOR"/>
    <property type="match status" value="1"/>
</dbReference>
<dbReference type="PRINTS" id="PR00035">
    <property type="entry name" value="HTHGNTR"/>
</dbReference>
<dbReference type="SUPFAM" id="SSF48008">
    <property type="entry name" value="GntR ligand-binding domain-like"/>
    <property type="match status" value="1"/>
</dbReference>
<dbReference type="InterPro" id="IPR000524">
    <property type="entry name" value="Tscrpt_reg_HTH_GntR"/>
</dbReference>
<dbReference type="InterPro" id="IPR011711">
    <property type="entry name" value="GntR_C"/>
</dbReference>
<dbReference type="Gene3D" id="1.10.10.10">
    <property type="entry name" value="Winged helix-like DNA-binding domain superfamily/Winged helix DNA-binding domain"/>
    <property type="match status" value="1"/>
</dbReference>
<evidence type="ECO:0000256" key="2">
    <source>
        <dbReference type="ARBA" id="ARBA00023125"/>
    </source>
</evidence>
<evidence type="ECO:0000256" key="1">
    <source>
        <dbReference type="ARBA" id="ARBA00023015"/>
    </source>
</evidence>
<dbReference type="GO" id="GO:0003700">
    <property type="term" value="F:DNA-binding transcription factor activity"/>
    <property type="evidence" value="ECO:0007669"/>
    <property type="project" value="InterPro"/>
</dbReference>
<evidence type="ECO:0000313" key="6">
    <source>
        <dbReference type="Proteomes" id="UP000291933"/>
    </source>
</evidence>
<evidence type="ECO:0000313" key="5">
    <source>
        <dbReference type="EMBL" id="TBT94536.1"/>
    </source>
</evidence>
<dbReference type="InterPro" id="IPR036390">
    <property type="entry name" value="WH_DNA-bd_sf"/>
</dbReference>
<name>A0A4Q9KJD2_PROTD</name>
<dbReference type="InterPro" id="IPR008920">
    <property type="entry name" value="TF_FadR/GntR_C"/>
</dbReference>
<dbReference type="Pfam" id="PF00392">
    <property type="entry name" value="GntR"/>
    <property type="match status" value="1"/>
</dbReference>
<dbReference type="Pfam" id="PF07729">
    <property type="entry name" value="FCD"/>
    <property type="match status" value="1"/>
</dbReference>
<feature type="domain" description="HTH gntR-type" evidence="4">
    <location>
        <begin position="11"/>
        <end position="82"/>
    </location>
</feature>
<dbReference type="GO" id="GO:0003677">
    <property type="term" value="F:DNA binding"/>
    <property type="evidence" value="ECO:0007669"/>
    <property type="project" value="UniProtKB-KW"/>
</dbReference>
<protein>
    <submittedName>
        <fullName evidence="5">FadR family transcriptional regulator</fullName>
    </submittedName>
</protein>
<dbReference type="EMBL" id="SDMR01000012">
    <property type="protein sequence ID" value="TBT94536.1"/>
    <property type="molecule type" value="Genomic_DNA"/>
</dbReference>
<proteinExistence type="predicted"/>
<dbReference type="InterPro" id="IPR036388">
    <property type="entry name" value="WH-like_DNA-bd_sf"/>
</dbReference>
<keyword evidence="1" id="KW-0805">Transcription regulation</keyword>
<dbReference type="Gene3D" id="1.20.120.530">
    <property type="entry name" value="GntR ligand-binding domain-like"/>
    <property type="match status" value="1"/>
</dbReference>
<evidence type="ECO:0000256" key="3">
    <source>
        <dbReference type="ARBA" id="ARBA00023163"/>
    </source>
</evidence>
<organism evidence="5 6">
    <name type="scientific">Propioniciclava tarda</name>
    <dbReference type="NCBI Taxonomy" id="433330"/>
    <lineage>
        <taxon>Bacteria</taxon>
        <taxon>Bacillati</taxon>
        <taxon>Actinomycetota</taxon>
        <taxon>Actinomycetes</taxon>
        <taxon>Propionibacteriales</taxon>
        <taxon>Propionibacteriaceae</taxon>
        <taxon>Propioniciclava</taxon>
    </lineage>
</organism>
<dbReference type="SMART" id="SM00345">
    <property type="entry name" value="HTH_GNTR"/>
    <property type="match status" value="1"/>
</dbReference>
<keyword evidence="2" id="KW-0238">DNA-binding</keyword>
<dbReference type="PROSITE" id="PS50949">
    <property type="entry name" value="HTH_GNTR"/>
    <property type="match status" value="1"/>
</dbReference>
<dbReference type="SMART" id="SM00895">
    <property type="entry name" value="FCD"/>
    <property type="match status" value="1"/>
</dbReference>
<dbReference type="SUPFAM" id="SSF46785">
    <property type="entry name" value="Winged helix' DNA-binding domain"/>
    <property type="match status" value="1"/>
</dbReference>
<dbReference type="CDD" id="cd07377">
    <property type="entry name" value="WHTH_GntR"/>
    <property type="match status" value="1"/>
</dbReference>